<feature type="compositionally biased region" description="Basic and acidic residues" evidence="4">
    <location>
        <begin position="357"/>
        <end position="371"/>
    </location>
</feature>
<feature type="region of interest" description="Disordered" evidence="4">
    <location>
        <begin position="357"/>
        <end position="453"/>
    </location>
</feature>
<feature type="compositionally biased region" description="Low complexity" evidence="4">
    <location>
        <begin position="908"/>
        <end position="917"/>
    </location>
</feature>
<feature type="region of interest" description="Disordered" evidence="4">
    <location>
        <begin position="1315"/>
        <end position="1340"/>
    </location>
</feature>
<evidence type="ECO:0000256" key="1">
    <source>
        <dbReference type="ARBA" id="ARBA00022603"/>
    </source>
</evidence>
<dbReference type="InterPro" id="IPR001077">
    <property type="entry name" value="COMT_C"/>
</dbReference>
<dbReference type="Pfam" id="PF00891">
    <property type="entry name" value="Methyltransf_2"/>
    <property type="match status" value="1"/>
</dbReference>
<keyword evidence="2" id="KW-0808">Transferase</keyword>
<dbReference type="Proteomes" id="UP000001861">
    <property type="component" value="Unassembled WGS sequence"/>
</dbReference>
<feature type="region of interest" description="Disordered" evidence="4">
    <location>
        <begin position="721"/>
        <end position="760"/>
    </location>
</feature>
<dbReference type="VEuPathDB" id="FungiDB:CC1G_08484"/>
<dbReference type="EMBL" id="AACS02000012">
    <property type="protein sequence ID" value="EAU87013.2"/>
    <property type="molecule type" value="Genomic_DNA"/>
</dbReference>
<feature type="compositionally biased region" description="Basic and acidic residues" evidence="4">
    <location>
        <begin position="776"/>
        <end position="788"/>
    </location>
</feature>
<feature type="region of interest" description="Disordered" evidence="4">
    <location>
        <begin position="820"/>
        <end position="865"/>
    </location>
</feature>
<dbReference type="KEGG" id="cci:CC1G_08484"/>
<accession>A8NM38</accession>
<dbReference type="SUPFAM" id="SSF53335">
    <property type="entry name" value="S-adenosyl-L-methionine-dependent methyltransferases"/>
    <property type="match status" value="1"/>
</dbReference>
<dbReference type="OrthoDB" id="2410195at2759"/>
<comment type="caution">
    <text evidence="6">The sequence shown here is derived from an EMBL/GenBank/DDBJ whole genome shotgun (WGS) entry which is preliminary data.</text>
</comment>
<dbReference type="InterPro" id="IPR016461">
    <property type="entry name" value="COMT-like"/>
</dbReference>
<feature type="compositionally biased region" description="Polar residues" evidence="4">
    <location>
        <begin position="407"/>
        <end position="445"/>
    </location>
</feature>
<feature type="region of interest" description="Disordered" evidence="4">
    <location>
        <begin position="49"/>
        <end position="75"/>
    </location>
</feature>
<feature type="compositionally biased region" description="Polar residues" evidence="4">
    <location>
        <begin position="1044"/>
        <end position="1061"/>
    </location>
</feature>
<organism evidence="6 7">
    <name type="scientific">Coprinopsis cinerea (strain Okayama-7 / 130 / ATCC MYA-4618 / FGSC 9003)</name>
    <name type="common">Inky cap fungus</name>
    <name type="synonym">Hormographiella aspergillata</name>
    <dbReference type="NCBI Taxonomy" id="240176"/>
    <lineage>
        <taxon>Eukaryota</taxon>
        <taxon>Fungi</taxon>
        <taxon>Dikarya</taxon>
        <taxon>Basidiomycota</taxon>
        <taxon>Agaricomycotina</taxon>
        <taxon>Agaricomycetes</taxon>
        <taxon>Agaricomycetidae</taxon>
        <taxon>Agaricales</taxon>
        <taxon>Agaricineae</taxon>
        <taxon>Psathyrellaceae</taxon>
        <taxon>Coprinopsis</taxon>
    </lineage>
</organism>
<protein>
    <submittedName>
        <fullName evidence="6">Ich1 protein</fullName>
    </submittedName>
</protein>
<dbReference type="InterPro" id="IPR036390">
    <property type="entry name" value="WH_DNA-bd_sf"/>
</dbReference>
<feature type="compositionally biased region" description="Polar residues" evidence="4">
    <location>
        <begin position="918"/>
        <end position="930"/>
    </location>
</feature>
<evidence type="ECO:0000313" key="6">
    <source>
        <dbReference type="EMBL" id="EAU87013.2"/>
    </source>
</evidence>
<dbReference type="Gene3D" id="3.40.50.150">
    <property type="entry name" value="Vaccinia Virus protein VP39"/>
    <property type="match status" value="1"/>
</dbReference>
<feature type="region of interest" description="Disordered" evidence="4">
    <location>
        <begin position="776"/>
        <end position="804"/>
    </location>
</feature>
<dbReference type="InParanoid" id="A8NM38"/>
<feature type="region of interest" description="Disordered" evidence="4">
    <location>
        <begin position="1029"/>
        <end position="1080"/>
    </location>
</feature>
<dbReference type="GO" id="GO:0032259">
    <property type="term" value="P:methylation"/>
    <property type="evidence" value="ECO:0007669"/>
    <property type="project" value="UniProtKB-KW"/>
</dbReference>
<dbReference type="PROSITE" id="PS51683">
    <property type="entry name" value="SAM_OMT_II"/>
    <property type="match status" value="1"/>
</dbReference>
<feature type="domain" description="O-methyltransferase C-terminal" evidence="5">
    <location>
        <begin position="482"/>
        <end position="619"/>
    </location>
</feature>
<dbReference type="Gene3D" id="1.10.10.10">
    <property type="entry name" value="Winged helix-like DNA-binding domain superfamily/Winged helix DNA-binding domain"/>
    <property type="match status" value="1"/>
</dbReference>
<name>A8NM38_COPC7</name>
<sequence>MTFAALRALHNIIGEALDDIEQVYHSYRPDTVASDVDDVYGDCEYEPMPIPTPYPAPTRGSSAQLGQGPTHKTTRSAGSMNAIIARAYVSPPPSPCVPTHSDLCRRASGIIPGTAATASGPTADLPPVPPPLLDFPSLDAPCDPTSPAEVMTSDPKVMAAVNRIVGACGQMAATVQTPFLTICDSTMGYHLPSCMRLVEAAHVVEVIRDSGCDGLHVEVLSERCGVEAGKLAHVLRLLATHHIFREISPNVFGLNRISSLMDSGKSIRELREYHALGRPELKYQGTNGIAAFVGLCSDEINKASAYMTEAYLLSSSSRVRRANEPTLAPFCLAFGTAHLGVDYFGWLEGEDRKLGLRVDGEDGKHDLRNEDGNADVRGARDGSAAGEDRCDPSGDGRASTHAPPSRPSNLSSDAQNSLPDGCQTTPTHNSAAGTRDNVPSHTRAPSSIIDIRSGNPNRFRLERFGKAMSGTGSWEAPGAIFNAFDWRSLPRGSIIVDVGGGIGSTSMLLASAFSSSEGENRGLKFVIQDRSVVVEMGEKAWREKCPELLESGLARFQVHDFFTPQPIQNASLFLLRVVLHDWPDNYARKILLHLRRAARDDQIHEEDNTKLLLADFVLPLACKETGGSESGLSGIEGVSVGGGGGGTQGQEYGSAPAPLLPNLGKASANVYWMDMTMNAMFNSQERTLREIVALTRSAGWRVVRVTQAPGSHFGHIVALPCPIPGVGSMRRPPREKRPPQGRQRDRVQEQEIQQQSWEQGREEQQLYQELQAREKLQQQNERQEERLQWHSHQQKKPRVRKDSSISAILASSIEQTKKKLGLGKEKDSEEPSYDSALGTEDHEVGATVGASNRYNTPTPTPMPPLRCSTPTPTFGSRMELASVKDVLARLGGGVRRYRRTSALGSGMGSSSSSSGSSNLPPLTRTITTTAPPERPPKKRPSPLSMPLASYASESASQVEIDAHPPPGPAPSSTSTSAQLKSQVSFPSLPTAQHKQERESSFRKTIRRHVSLASLSRIRRMSFSEPAAEVLPDVPPLPFPRVQQPLPTSEQVGPPGRQTQYQVHPRENHQLPTPESPDYPPPTRFYRHSSHVHLRQDSVASSMVPPSPSISPMPMPSSPSPKFVNMPIPPSPSPKFVSMPMPPSPKFANMPMEPPPSPSPKFVSMPLAMPPSPSFHPMVIPPDLDPSSAVHYRRHSLSRAPTPLPIPTSSVYPYPTSALSRPNTGVDINTRANTNPHPHPGLSRPRCVSTITLPTRDHDHGTRTGKRPKTGVLRLDNGGRASGVWGKVDEGLTQVEDVQSRWPSDGNRREALLPLRRQASTRREDERLSFTPDIQPERVGRARRMSAVFTRGLGLRRSEQNFSSAKL</sequence>
<gene>
    <name evidence="6" type="ORF">CC1G_08484</name>
</gene>
<dbReference type="GO" id="GO:0008171">
    <property type="term" value="F:O-methyltransferase activity"/>
    <property type="evidence" value="ECO:0007669"/>
    <property type="project" value="InterPro"/>
</dbReference>
<evidence type="ECO:0000259" key="5">
    <source>
        <dbReference type="Pfam" id="PF00891"/>
    </source>
</evidence>
<dbReference type="InterPro" id="IPR029063">
    <property type="entry name" value="SAM-dependent_MTases_sf"/>
</dbReference>
<feature type="compositionally biased region" description="Polar residues" evidence="4">
    <location>
        <begin position="59"/>
        <end position="75"/>
    </location>
</feature>
<dbReference type="PANTHER" id="PTHR43712">
    <property type="entry name" value="PUTATIVE (AFU_ORTHOLOGUE AFUA_4G14580)-RELATED"/>
    <property type="match status" value="1"/>
</dbReference>
<evidence type="ECO:0000256" key="4">
    <source>
        <dbReference type="SAM" id="MobiDB-lite"/>
    </source>
</evidence>
<dbReference type="RefSeq" id="XP_001834839.2">
    <property type="nucleotide sequence ID" value="XM_001834787.2"/>
</dbReference>
<evidence type="ECO:0000256" key="3">
    <source>
        <dbReference type="ARBA" id="ARBA00022691"/>
    </source>
</evidence>
<dbReference type="GeneID" id="6011357"/>
<keyword evidence="7" id="KW-1185">Reference proteome</keyword>
<reference evidence="6 7" key="1">
    <citation type="journal article" date="2010" name="Proc. Natl. Acad. Sci. U.S.A.">
        <title>Insights into evolution of multicellular fungi from the assembled chromosomes of the mushroom Coprinopsis cinerea (Coprinus cinereus).</title>
        <authorList>
            <person name="Stajich J.E."/>
            <person name="Wilke S.K."/>
            <person name="Ahren D."/>
            <person name="Au C.H."/>
            <person name="Birren B.W."/>
            <person name="Borodovsky M."/>
            <person name="Burns C."/>
            <person name="Canback B."/>
            <person name="Casselton L.A."/>
            <person name="Cheng C.K."/>
            <person name="Deng J."/>
            <person name="Dietrich F.S."/>
            <person name="Fargo D.C."/>
            <person name="Farman M.L."/>
            <person name="Gathman A.C."/>
            <person name="Goldberg J."/>
            <person name="Guigo R."/>
            <person name="Hoegger P.J."/>
            <person name="Hooker J.B."/>
            <person name="Huggins A."/>
            <person name="James T.Y."/>
            <person name="Kamada T."/>
            <person name="Kilaru S."/>
            <person name="Kodira C."/>
            <person name="Kues U."/>
            <person name="Kupfer D."/>
            <person name="Kwan H.S."/>
            <person name="Lomsadze A."/>
            <person name="Li W."/>
            <person name="Lilly W.W."/>
            <person name="Ma L.J."/>
            <person name="Mackey A.J."/>
            <person name="Manning G."/>
            <person name="Martin F."/>
            <person name="Muraguchi H."/>
            <person name="Natvig D.O."/>
            <person name="Palmerini H."/>
            <person name="Ramesh M.A."/>
            <person name="Rehmeyer C.J."/>
            <person name="Roe B.A."/>
            <person name="Shenoy N."/>
            <person name="Stanke M."/>
            <person name="Ter-Hovhannisyan V."/>
            <person name="Tunlid A."/>
            <person name="Velagapudi R."/>
            <person name="Vision T.J."/>
            <person name="Zeng Q."/>
            <person name="Zolan M.E."/>
            <person name="Pukkila P.J."/>
        </authorList>
    </citation>
    <scope>NUCLEOTIDE SEQUENCE [LARGE SCALE GENOMIC DNA]</scope>
    <source>
        <strain evidence="7">Okayama-7 / 130 / ATCC MYA-4618 / FGSC 9003</strain>
    </source>
</reference>
<proteinExistence type="predicted"/>
<feature type="region of interest" description="Disordered" evidence="4">
    <location>
        <begin position="901"/>
        <end position="1003"/>
    </location>
</feature>
<evidence type="ECO:0000256" key="2">
    <source>
        <dbReference type="ARBA" id="ARBA00022679"/>
    </source>
</evidence>
<keyword evidence="3" id="KW-0949">S-adenosyl-L-methionine</keyword>
<feature type="compositionally biased region" description="Polar residues" evidence="4">
    <location>
        <begin position="978"/>
        <end position="992"/>
    </location>
</feature>
<dbReference type="SUPFAM" id="SSF46785">
    <property type="entry name" value="Winged helix' DNA-binding domain"/>
    <property type="match status" value="1"/>
</dbReference>
<dbReference type="PANTHER" id="PTHR43712:SF2">
    <property type="entry name" value="O-METHYLTRANSFERASE CICE"/>
    <property type="match status" value="1"/>
</dbReference>
<dbReference type="HOGENOM" id="CLU_005533_0_2_1"/>
<dbReference type="eggNOG" id="ENOG502S7DY">
    <property type="taxonomic scope" value="Eukaryota"/>
</dbReference>
<feature type="region of interest" description="Disordered" evidence="4">
    <location>
        <begin position="1252"/>
        <end position="1277"/>
    </location>
</feature>
<feature type="compositionally biased region" description="Basic and acidic residues" evidence="4">
    <location>
        <begin position="735"/>
        <end position="749"/>
    </location>
</feature>
<keyword evidence="1" id="KW-0489">Methyltransferase</keyword>
<evidence type="ECO:0000313" key="7">
    <source>
        <dbReference type="Proteomes" id="UP000001861"/>
    </source>
</evidence>
<dbReference type="InterPro" id="IPR036388">
    <property type="entry name" value="WH-like_DNA-bd_sf"/>
</dbReference>